<reference evidence="1" key="1">
    <citation type="journal article" date="2010" name="Insect Mol. Biol.">
        <title>The draft genome sequence of Arsenophonus nasoniae, son-killer bacterium of Nasonia vitripennis, reveals genes associated with virulence and symbiosis.</title>
        <authorList>
            <person name="Wilkes T."/>
            <person name="Darby A.C."/>
            <person name="Choi J."/>
            <person name="Colborne J.K."/>
            <person name="Werren J.H."/>
            <person name="Hurst G.D.D."/>
        </authorList>
    </citation>
    <scope>NUCLEOTIDE SEQUENCE</scope>
</reference>
<dbReference type="EMBL" id="FN545225">
    <property type="protein sequence ID" value="CBA74239.1"/>
    <property type="molecule type" value="Genomic_DNA"/>
</dbReference>
<dbReference type="InterPro" id="IPR018486">
    <property type="entry name" value="Hemopexin_CS"/>
</dbReference>
<evidence type="ECO:0000313" key="1">
    <source>
        <dbReference type="EMBL" id="CBA74239.1"/>
    </source>
</evidence>
<dbReference type="PROSITE" id="PS00024">
    <property type="entry name" value="HEMOPEXIN"/>
    <property type="match status" value="1"/>
</dbReference>
<accession>D2U0Y9</accession>
<gene>
    <name evidence="1" type="ORF">ARN_21810</name>
</gene>
<name>D2U0Y9_9GAMM</name>
<proteinExistence type="predicted"/>
<dbReference type="AlphaFoldDB" id="D2U0Y9"/>
<protein>
    <submittedName>
        <fullName evidence="1">Uncharacterized protein</fullName>
    </submittedName>
</protein>
<sequence>MLPVISQLKQPQKLTSNFWLLPNKFSSAVEDTIPAITPSLINKYIADFKALNLLI</sequence>
<organism evidence="1">
    <name type="scientific">Arsenophonus nasoniae</name>
    <name type="common">son-killer infecting Nasonia vitripennis</name>
    <dbReference type="NCBI Taxonomy" id="638"/>
    <lineage>
        <taxon>Bacteria</taxon>
        <taxon>Pseudomonadati</taxon>
        <taxon>Pseudomonadota</taxon>
        <taxon>Gammaproteobacteria</taxon>
        <taxon>Enterobacterales</taxon>
        <taxon>Morganellaceae</taxon>
        <taxon>Arsenophonus</taxon>
    </lineage>
</organism>